<keyword evidence="1 3" id="KW-0378">Hydrolase</keyword>
<dbReference type="EMBL" id="CP058350">
    <property type="protein sequence ID" value="QLF68411.1"/>
    <property type="molecule type" value="Genomic_DNA"/>
</dbReference>
<dbReference type="GO" id="GO:0016787">
    <property type="term" value="F:hydrolase activity"/>
    <property type="evidence" value="ECO:0007669"/>
    <property type="project" value="UniProtKB-KW"/>
</dbReference>
<dbReference type="RefSeq" id="WP_138288497.1">
    <property type="nucleotide sequence ID" value="NZ_CP058350.1"/>
</dbReference>
<gene>
    <name evidence="3" type="ORF">FE840_001965</name>
</gene>
<accession>A0ABX6QIL8</accession>
<evidence type="ECO:0000256" key="1">
    <source>
        <dbReference type="ARBA" id="ARBA00022801"/>
    </source>
</evidence>
<feature type="domain" description="Isochorismatase-like" evidence="2">
    <location>
        <begin position="8"/>
        <end position="177"/>
    </location>
</feature>
<organism evidence="3 4">
    <name type="scientific">Peteryoungia desertarenae</name>
    <dbReference type="NCBI Taxonomy" id="1813451"/>
    <lineage>
        <taxon>Bacteria</taxon>
        <taxon>Pseudomonadati</taxon>
        <taxon>Pseudomonadota</taxon>
        <taxon>Alphaproteobacteria</taxon>
        <taxon>Hyphomicrobiales</taxon>
        <taxon>Rhizobiaceae</taxon>
        <taxon>Peteryoungia</taxon>
    </lineage>
</organism>
<dbReference type="Pfam" id="PF00857">
    <property type="entry name" value="Isochorismatase"/>
    <property type="match status" value="1"/>
</dbReference>
<dbReference type="CDD" id="cd00431">
    <property type="entry name" value="cysteine_hydrolases"/>
    <property type="match status" value="1"/>
</dbReference>
<reference evidence="3 4" key="1">
    <citation type="submission" date="2020-06" db="EMBL/GenBank/DDBJ databases">
        <title>Genome sequence of Rhizobium sp strain ADMK78.</title>
        <authorList>
            <person name="Rahi P."/>
        </authorList>
    </citation>
    <scope>NUCLEOTIDE SEQUENCE [LARGE SCALE GENOMIC DNA]</scope>
    <source>
        <strain evidence="3 4">ADMK78</strain>
    </source>
</reference>
<dbReference type="InterPro" id="IPR036380">
    <property type="entry name" value="Isochorismatase-like_sf"/>
</dbReference>
<keyword evidence="4" id="KW-1185">Reference proteome</keyword>
<protein>
    <submittedName>
        <fullName evidence="3">Cysteine hydrolase</fullName>
    </submittedName>
</protein>
<proteinExistence type="predicted"/>
<dbReference type="InterPro" id="IPR000868">
    <property type="entry name" value="Isochorismatase-like_dom"/>
</dbReference>
<dbReference type="PANTHER" id="PTHR43540">
    <property type="entry name" value="PEROXYUREIDOACRYLATE/UREIDOACRYLATE AMIDOHYDROLASE-RELATED"/>
    <property type="match status" value="1"/>
</dbReference>
<name>A0ABX6QIL8_9HYPH</name>
<dbReference type="SUPFAM" id="SSF52499">
    <property type="entry name" value="Isochorismatase-like hydrolases"/>
    <property type="match status" value="1"/>
</dbReference>
<sequence length="194" mass="22082">MLGNWRHICVDMQRMFAEDTPWHVPWMRRALPDVVAIAEATTDQTVFTRFIPPATSEEAIGAWKRYYQKWWMMTLEHLPLDMLNLVPELVPCARCAPMIDKSVYSPWTQRQLQTLLQKWHVETLIITGGETDVCVMATILGAVDLGFHVIVVEDAVCSGVDDTHDASMELLKRRFTSQIQVLPTSDVLTILAEG</sequence>
<evidence type="ECO:0000259" key="2">
    <source>
        <dbReference type="Pfam" id="PF00857"/>
    </source>
</evidence>
<dbReference type="InterPro" id="IPR050272">
    <property type="entry name" value="Isochorismatase-like_hydrls"/>
</dbReference>
<evidence type="ECO:0000313" key="3">
    <source>
        <dbReference type="EMBL" id="QLF68411.1"/>
    </source>
</evidence>
<evidence type="ECO:0000313" key="4">
    <source>
        <dbReference type="Proteomes" id="UP000308530"/>
    </source>
</evidence>
<dbReference type="Gene3D" id="3.40.50.850">
    <property type="entry name" value="Isochorismatase-like"/>
    <property type="match status" value="1"/>
</dbReference>
<dbReference type="PANTHER" id="PTHR43540:SF6">
    <property type="entry name" value="ISOCHORISMATASE-LIKE DOMAIN-CONTAINING PROTEIN"/>
    <property type="match status" value="1"/>
</dbReference>
<dbReference type="Proteomes" id="UP000308530">
    <property type="component" value="Chromosome"/>
</dbReference>